<reference evidence="5" key="1">
    <citation type="submission" date="2017-09" db="EMBL/GenBank/DDBJ databases">
        <title>Contemporary evolution of a Lepidopteran species, Heliothis virescens, in response to modern agricultural practices.</title>
        <authorList>
            <person name="Fritz M.L."/>
            <person name="Deyonke A.M."/>
            <person name="Papanicolaou A."/>
            <person name="Micinski S."/>
            <person name="Westbrook J."/>
            <person name="Gould F."/>
        </authorList>
    </citation>
    <scope>NUCLEOTIDE SEQUENCE [LARGE SCALE GENOMIC DNA]</scope>
    <source>
        <strain evidence="5">HvINT-</strain>
        <tissue evidence="5">Whole body</tissue>
    </source>
</reference>
<dbReference type="EMBL" id="NWSH01004121">
    <property type="protein sequence ID" value="PCG65476.1"/>
    <property type="molecule type" value="Genomic_DNA"/>
</dbReference>
<dbReference type="InterPro" id="IPR051728">
    <property type="entry name" value="RING-FYVE_E3_ubiquitin-ligase"/>
</dbReference>
<sequence length="125" mass="13811">MNSRYLKVGEWAAAHSPSFQDLVRPELGLRVRGGLQRLVMLDRNSGYGDKEPRSRSSSGGCAEALACRVCMDAPIDSLFLPCRHVVCCGTCAPRCNRCPLCRAEIEKLMHIFLPCDYPKSPGLVK</sequence>
<dbReference type="PANTHER" id="PTHR14879:SF5">
    <property type="entry name" value="RING-TYPE DOMAIN-CONTAINING PROTEIN"/>
    <property type="match status" value="1"/>
</dbReference>
<dbReference type="AlphaFoldDB" id="A0A2A4J173"/>
<feature type="domain" description="RING-type" evidence="4">
    <location>
        <begin position="67"/>
        <end position="102"/>
    </location>
</feature>
<dbReference type="InterPro" id="IPR013083">
    <property type="entry name" value="Znf_RING/FYVE/PHD"/>
</dbReference>
<organism evidence="5">
    <name type="scientific">Heliothis virescens</name>
    <name type="common">Tobacco budworm moth</name>
    <dbReference type="NCBI Taxonomy" id="7102"/>
    <lineage>
        <taxon>Eukaryota</taxon>
        <taxon>Metazoa</taxon>
        <taxon>Ecdysozoa</taxon>
        <taxon>Arthropoda</taxon>
        <taxon>Hexapoda</taxon>
        <taxon>Insecta</taxon>
        <taxon>Pterygota</taxon>
        <taxon>Neoptera</taxon>
        <taxon>Endopterygota</taxon>
        <taxon>Lepidoptera</taxon>
        <taxon>Glossata</taxon>
        <taxon>Ditrysia</taxon>
        <taxon>Noctuoidea</taxon>
        <taxon>Noctuidae</taxon>
        <taxon>Heliothinae</taxon>
        <taxon>Heliothis</taxon>
    </lineage>
</organism>
<dbReference type="GO" id="GO:0008270">
    <property type="term" value="F:zinc ion binding"/>
    <property type="evidence" value="ECO:0007669"/>
    <property type="project" value="UniProtKB-KW"/>
</dbReference>
<evidence type="ECO:0000259" key="4">
    <source>
        <dbReference type="PROSITE" id="PS50089"/>
    </source>
</evidence>
<dbReference type="SUPFAM" id="SSF57850">
    <property type="entry name" value="RING/U-box"/>
    <property type="match status" value="1"/>
</dbReference>
<dbReference type="Gene3D" id="3.30.40.10">
    <property type="entry name" value="Zinc/RING finger domain, C3HC4 (zinc finger)"/>
    <property type="match status" value="1"/>
</dbReference>
<dbReference type="PANTHER" id="PTHR14879">
    <property type="entry name" value="CASPASE REGULATOR, RING FINGER DOMAIN-CONTAINING"/>
    <property type="match status" value="1"/>
</dbReference>
<gene>
    <name evidence="5" type="ORF">B5V51_9177</name>
</gene>
<dbReference type="InterPro" id="IPR001841">
    <property type="entry name" value="Znf_RING"/>
</dbReference>
<comment type="caution">
    <text evidence="5">The sequence shown here is derived from an EMBL/GenBank/DDBJ whole genome shotgun (WGS) entry which is preliminary data.</text>
</comment>
<dbReference type="PROSITE" id="PS50089">
    <property type="entry name" value="ZF_RING_2"/>
    <property type="match status" value="1"/>
</dbReference>
<keyword evidence="2" id="KW-0862">Zinc</keyword>
<evidence type="ECO:0000313" key="5">
    <source>
        <dbReference type="EMBL" id="PCG65476.1"/>
    </source>
</evidence>
<evidence type="ECO:0000256" key="3">
    <source>
        <dbReference type="PROSITE-ProRule" id="PRU00175"/>
    </source>
</evidence>
<name>A0A2A4J173_HELVI</name>
<keyword evidence="1 3" id="KW-0479">Metal-binding</keyword>
<keyword evidence="1 3" id="KW-0863">Zinc-finger</keyword>
<evidence type="ECO:0000256" key="2">
    <source>
        <dbReference type="ARBA" id="ARBA00022833"/>
    </source>
</evidence>
<dbReference type="STRING" id="7102.A0A2A4J173"/>
<protein>
    <recommendedName>
        <fullName evidence="4">RING-type domain-containing protein</fullName>
    </recommendedName>
</protein>
<proteinExistence type="predicted"/>
<accession>A0A2A4J173</accession>
<evidence type="ECO:0000256" key="1">
    <source>
        <dbReference type="ARBA" id="ARBA00022771"/>
    </source>
</evidence>
<dbReference type="Pfam" id="PF13920">
    <property type="entry name" value="zf-C3HC4_3"/>
    <property type="match status" value="1"/>
</dbReference>